<feature type="transmembrane region" description="Helical" evidence="5">
    <location>
        <begin position="243"/>
        <end position="267"/>
    </location>
</feature>
<feature type="transmembrane region" description="Helical" evidence="5">
    <location>
        <begin position="299"/>
        <end position="318"/>
    </location>
</feature>
<feature type="transmembrane region" description="Helical" evidence="5">
    <location>
        <begin position="6"/>
        <end position="25"/>
    </location>
</feature>
<evidence type="ECO:0000313" key="6">
    <source>
        <dbReference type="EMBL" id="EEA06488.1"/>
    </source>
</evidence>
<gene>
    <name evidence="6" type="ORF">CMU_009800</name>
</gene>
<keyword evidence="2 5" id="KW-0812">Transmembrane</keyword>
<feature type="transmembrane region" description="Helical" evidence="5">
    <location>
        <begin position="37"/>
        <end position="61"/>
    </location>
</feature>
<dbReference type="GeneID" id="6995829"/>
<dbReference type="GO" id="GO:0015165">
    <property type="term" value="F:pyrimidine nucleotide-sugar transmembrane transporter activity"/>
    <property type="evidence" value="ECO:0007669"/>
    <property type="project" value="InterPro"/>
</dbReference>
<protein>
    <submittedName>
        <fullName evidence="6">UDP-galactose transporter family protein</fullName>
    </submittedName>
</protein>
<reference evidence="6" key="1">
    <citation type="submission" date="2008-06" db="EMBL/GenBank/DDBJ databases">
        <authorList>
            <person name="Lorenzi H."/>
            <person name="Inman J."/>
            <person name="Miller J."/>
            <person name="Schobel S."/>
            <person name="Amedeo P."/>
            <person name="Caler E.V."/>
            <person name="da Silva J."/>
        </authorList>
    </citation>
    <scope>NUCLEOTIDE SEQUENCE [LARGE SCALE GENOMIC DNA]</scope>
    <source>
        <strain evidence="6">RN66</strain>
    </source>
</reference>
<evidence type="ECO:0000313" key="7">
    <source>
        <dbReference type="Proteomes" id="UP000001460"/>
    </source>
</evidence>
<keyword evidence="7" id="KW-1185">Reference proteome</keyword>
<dbReference type="PANTHER" id="PTHR10231">
    <property type="entry name" value="NUCLEOTIDE-SUGAR TRANSMEMBRANE TRANSPORTER"/>
    <property type="match status" value="1"/>
</dbReference>
<feature type="transmembrane region" description="Helical" evidence="5">
    <location>
        <begin position="178"/>
        <end position="201"/>
    </location>
</feature>
<name>B6AE47_CRYMR</name>
<proteinExistence type="predicted"/>
<evidence type="ECO:0000256" key="3">
    <source>
        <dbReference type="ARBA" id="ARBA00022989"/>
    </source>
</evidence>
<dbReference type="STRING" id="441375.B6AE47"/>
<dbReference type="GO" id="GO:0000139">
    <property type="term" value="C:Golgi membrane"/>
    <property type="evidence" value="ECO:0007669"/>
    <property type="project" value="InterPro"/>
</dbReference>
<dbReference type="NCBIfam" id="TIGR00803">
    <property type="entry name" value="nst"/>
    <property type="match status" value="1"/>
</dbReference>
<accession>B6AE47</accession>
<dbReference type="eggNOG" id="KOG2234">
    <property type="taxonomic scope" value="Eukaryota"/>
</dbReference>
<evidence type="ECO:0000256" key="1">
    <source>
        <dbReference type="ARBA" id="ARBA00004141"/>
    </source>
</evidence>
<keyword evidence="3 5" id="KW-1133">Transmembrane helix</keyword>
<organism evidence="6 7">
    <name type="scientific">Cryptosporidium muris (strain RN66)</name>
    <dbReference type="NCBI Taxonomy" id="441375"/>
    <lineage>
        <taxon>Eukaryota</taxon>
        <taxon>Sar</taxon>
        <taxon>Alveolata</taxon>
        <taxon>Apicomplexa</taxon>
        <taxon>Conoidasida</taxon>
        <taxon>Coccidia</taxon>
        <taxon>Eucoccidiorida</taxon>
        <taxon>Eimeriorina</taxon>
        <taxon>Cryptosporidiidae</taxon>
        <taxon>Cryptosporidium</taxon>
    </lineage>
</organism>
<evidence type="ECO:0000256" key="5">
    <source>
        <dbReference type="SAM" id="Phobius"/>
    </source>
</evidence>
<feature type="transmembrane region" description="Helical" evidence="5">
    <location>
        <begin position="140"/>
        <end position="158"/>
    </location>
</feature>
<dbReference type="OMA" id="IEEDMMT"/>
<feature type="transmembrane region" description="Helical" evidence="5">
    <location>
        <begin position="274"/>
        <end position="293"/>
    </location>
</feature>
<dbReference type="InterPro" id="IPR007271">
    <property type="entry name" value="Nuc_sug_transpt"/>
</dbReference>
<comment type="subcellular location">
    <subcellularLocation>
        <location evidence="1">Membrane</location>
        <topology evidence="1">Multi-pass membrane protein</topology>
    </subcellularLocation>
</comment>
<dbReference type="EMBL" id="DS989729">
    <property type="protein sequence ID" value="EEA06488.1"/>
    <property type="molecule type" value="Genomic_DNA"/>
</dbReference>
<dbReference type="OrthoDB" id="408493at2759"/>
<evidence type="ECO:0000256" key="2">
    <source>
        <dbReference type="ARBA" id="ARBA00022692"/>
    </source>
</evidence>
<dbReference type="RefSeq" id="XP_002140837.1">
    <property type="nucleotide sequence ID" value="XM_002140801.1"/>
</dbReference>
<evidence type="ECO:0000256" key="4">
    <source>
        <dbReference type="ARBA" id="ARBA00023136"/>
    </source>
</evidence>
<feature type="transmembrane region" description="Helical" evidence="5">
    <location>
        <begin position="213"/>
        <end position="231"/>
    </location>
</feature>
<dbReference type="Pfam" id="PF04142">
    <property type="entry name" value="Nuc_sug_transp"/>
    <property type="match status" value="1"/>
</dbReference>
<dbReference type="Proteomes" id="UP000001460">
    <property type="component" value="Unassembled WGS sequence"/>
</dbReference>
<dbReference type="VEuPathDB" id="CryptoDB:CMU_009800"/>
<dbReference type="PIRSF" id="PIRSF005799">
    <property type="entry name" value="UDP-gal_transpt"/>
    <property type="match status" value="1"/>
</dbReference>
<keyword evidence="4 5" id="KW-0472">Membrane</keyword>
<sequence>MDYMKYVALVCLIFQTVAVIFFMRISRRHQGNNNPILYFNSSAVVISELMKLFVSLLIIWYEKGMSLKGLLQSLKNNVFNSWTSNLKVGVPGLLYVIQNNLLFIALSNLSGAVYHVTYQLKILVTAVLCVLIMEKKLLGIQWFSLFLLTAGVIFVQPIKGGELFSNNWSAVITGSGVMGLGAVILACFTSGIAGVFLEKLLKDNKTSIWERNIQLALYGVLFGYLGCLFGADGSKMMSLGFFYGFNNIVWTVVSLQAIGGIIVAAVLKYADNILKCFGNSVSIIISCILSWYIGDYNLSITFILGSTMVIWSIVIYNFETLYPFSNLYSEIRLLIKRNGKKKFISKYREMRDKAVSSKILELVDDSEDVLPRGVPLFVVNSGV</sequence>
<dbReference type="AlphaFoldDB" id="B6AE47"/>